<keyword evidence="2 3" id="KW-0732">Signal</keyword>
<gene>
    <name evidence="5" type="ORF">HA50_09745</name>
</gene>
<dbReference type="Pfam" id="PF00497">
    <property type="entry name" value="SBP_bac_3"/>
    <property type="match status" value="1"/>
</dbReference>
<dbReference type="Proteomes" id="UP000193749">
    <property type="component" value="Unassembled WGS sequence"/>
</dbReference>
<dbReference type="Gene3D" id="3.40.190.10">
    <property type="entry name" value="Periplasmic binding protein-like II"/>
    <property type="match status" value="2"/>
</dbReference>
<dbReference type="PROSITE" id="PS51257">
    <property type="entry name" value="PROKAR_LIPOPROTEIN"/>
    <property type="match status" value="1"/>
</dbReference>
<sequence length="276" mass="29533">MMTKKTLIAAACLLTGSLFMQASFAACTPIEGANLVTAGELKMSTNPTLPPLQYVDGEGQLKGMRIELGEEIAKRLCLKPDYTRIEFSAMVPGLQGGRWDMINTGIFFTPARAKIMYLIPYESQAISVSVAPADSGKIAKVEDLAGKSVGVEIGGFEETTIRKISKELEAKGLKPVDIHTFDNFTVAFQALRAQQVSAVISIDAVAADYQHKGMFKQVLSGIDPTPVAIAFKDAHLADATAKVLNQMNADGSLPALFNKYGAKMISGTFSVQGPHS</sequence>
<dbReference type="STRING" id="55209.HA50_09745"/>
<evidence type="ECO:0000256" key="1">
    <source>
        <dbReference type="ARBA" id="ARBA00010333"/>
    </source>
</evidence>
<name>A0A1X1EUR5_PANCY</name>
<evidence type="ECO:0000256" key="3">
    <source>
        <dbReference type="SAM" id="SignalP"/>
    </source>
</evidence>
<dbReference type="PANTHER" id="PTHR35936:SF17">
    <property type="entry name" value="ARGININE-BINDING EXTRACELLULAR PROTEIN ARTP"/>
    <property type="match status" value="1"/>
</dbReference>
<evidence type="ECO:0000259" key="4">
    <source>
        <dbReference type="SMART" id="SM00062"/>
    </source>
</evidence>
<dbReference type="SMART" id="SM00062">
    <property type="entry name" value="PBPb"/>
    <property type="match status" value="1"/>
</dbReference>
<dbReference type="AlphaFoldDB" id="A0A1X1EUR5"/>
<comment type="similarity">
    <text evidence="1">Belongs to the bacterial solute-binding protein 3 family.</text>
</comment>
<dbReference type="SUPFAM" id="SSF53850">
    <property type="entry name" value="Periplasmic binding protein-like II"/>
    <property type="match status" value="1"/>
</dbReference>
<accession>A0A1X1EUR5</accession>
<proteinExistence type="inferred from homology"/>
<dbReference type="PANTHER" id="PTHR35936">
    <property type="entry name" value="MEMBRANE-BOUND LYTIC MUREIN TRANSGLYCOSYLASE F"/>
    <property type="match status" value="1"/>
</dbReference>
<dbReference type="RefSeq" id="WP_084874790.1">
    <property type="nucleotide sequence ID" value="NZ_JAGGMY010000001.1"/>
</dbReference>
<dbReference type="InterPro" id="IPR001638">
    <property type="entry name" value="Solute-binding_3/MltF_N"/>
</dbReference>
<feature type="chain" id="PRO_5012123039" evidence="3">
    <location>
        <begin position="26"/>
        <end position="276"/>
    </location>
</feature>
<evidence type="ECO:0000256" key="2">
    <source>
        <dbReference type="ARBA" id="ARBA00022729"/>
    </source>
</evidence>
<comment type="caution">
    <text evidence="5">The sequence shown here is derived from an EMBL/GenBank/DDBJ whole genome shotgun (WGS) entry which is preliminary data.</text>
</comment>
<keyword evidence="6" id="KW-1185">Reference proteome</keyword>
<organism evidence="5 6">
    <name type="scientific">Pantoea cypripedii</name>
    <name type="common">Pectobacterium cypripedii</name>
    <name type="synonym">Erwinia cypripedii</name>
    <dbReference type="NCBI Taxonomy" id="55209"/>
    <lineage>
        <taxon>Bacteria</taxon>
        <taxon>Pseudomonadati</taxon>
        <taxon>Pseudomonadota</taxon>
        <taxon>Gammaproteobacteria</taxon>
        <taxon>Enterobacterales</taxon>
        <taxon>Erwiniaceae</taxon>
        <taxon>Pantoea</taxon>
    </lineage>
</organism>
<feature type="domain" description="Solute-binding protein family 3/N-terminal" evidence="4">
    <location>
        <begin position="40"/>
        <end position="264"/>
    </location>
</feature>
<evidence type="ECO:0000313" key="6">
    <source>
        <dbReference type="Proteomes" id="UP000193749"/>
    </source>
</evidence>
<reference evidence="5 6" key="1">
    <citation type="journal article" date="2017" name="Antonie Van Leeuwenhoek">
        <title>Phylogenomic resolution of the bacterial genus Pantoea and its relationship with Erwinia and Tatumella.</title>
        <authorList>
            <person name="Palmer M."/>
            <person name="Steenkamp E.T."/>
            <person name="Coetzee M.P."/>
            <person name="Chan W.Y."/>
            <person name="van Zyl E."/>
            <person name="De Maayer P."/>
            <person name="Coutinho T.A."/>
            <person name="Blom J."/>
            <person name="Smits T.H."/>
            <person name="Duffy B."/>
            <person name="Venter S.N."/>
        </authorList>
    </citation>
    <scope>NUCLEOTIDE SEQUENCE [LARGE SCALE GENOMIC DNA]</scope>
    <source>
        <strain evidence="5 6">LMG 2657</strain>
    </source>
</reference>
<dbReference type="EMBL" id="MLJI01000001">
    <property type="protein sequence ID" value="ORM93614.1"/>
    <property type="molecule type" value="Genomic_DNA"/>
</dbReference>
<evidence type="ECO:0000313" key="5">
    <source>
        <dbReference type="EMBL" id="ORM93614.1"/>
    </source>
</evidence>
<dbReference type="CDD" id="cd01004">
    <property type="entry name" value="PBP2_MidA_like"/>
    <property type="match status" value="1"/>
</dbReference>
<feature type="signal peptide" evidence="3">
    <location>
        <begin position="1"/>
        <end position="25"/>
    </location>
</feature>
<protein>
    <submittedName>
        <fullName evidence="5">Amino acid ABC transporter</fullName>
    </submittedName>
</protein>